<dbReference type="PANTHER" id="PTHR30137:SF8">
    <property type="entry name" value="BLR5498 PROTEIN"/>
    <property type="match status" value="1"/>
</dbReference>
<evidence type="ECO:0000256" key="1">
    <source>
        <dbReference type="ARBA" id="ARBA00023002"/>
    </source>
</evidence>
<comment type="caution">
    <text evidence="4">The sequence shown here is derived from an EMBL/GenBank/DDBJ whole genome shotgun (WGS) entry which is preliminary data.</text>
</comment>
<keyword evidence="1" id="KW-0560">Oxidoreductase</keyword>
<dbReference type="Gene3D" id="3.20.20.30">
    <property type="entry name" value="Luciferase-like domain"/>
    <property type="match status" value="1"/>
</dbReference>
<evidence type="ECO:0000259" key="3">
    <source>
        <dbReference type="Pfam" id="PF00296"/>
    </source>
</evidence>
<dbReference type="EMBL" id="JBHMAF010000038">
    <property type="protein sequence ID" value="MFB9758684.1"/>
    <property type="molecule type" value="Genomic_DNA"/>
</dbReference>
<sequence length="382" mass="44038">MKFGMFANLAGPGRHEEFSKALEEAREQAVYCDEAGFDSIWYTEHHFGHEGYELIPNPVLMGADIAARTKQIRIGQAANIITFWHPLRLAEDIALLDQLSGGRVEVGIGRGLYGREAMNLNQLADPRDQEQNRALFEETYEILLKAWSERFFSHKGQFYNFPAPGLKWNHPLSPQTDDYMDMETGEIAKMSIMPTTYQRPHPPIWQVIDTPRSIKWAAEHQVNGIFWMPTVKELKKRFELYRETLSEAKGAPAELGEGLALVRDCYVAETMEEARRDAEEAVLHTYRWICHWRGLGNMMDPGEELKPGTELSYDFLHSRNLLFGTPDYVAEKIQELKEELNLKELLLWTNHGSLSHEKIMRSTKLFAEEVMPKFKNKLSLHV</sequence>
<accession>A0ABV5WDK4</accession>
<proteinExistence type="predicted"/>
<dbReference type="Proteomes" id="UP001589609">
    <property type="component" value="Unassembled WGS sequence"/>
</dbReference>
<name>A0ABV5WDK4_9BACI</name>
<evidence type="ECO:0000313" key="5">
    <source>
        <dbReference type="Proteomes" id="UP001589609"/>
    </source>
</evidence>
<dbReference type="PANTHER" id="PTHR30137">
    <property type="entry name" value="LUCIFERASE-LIKE MONOOXYGENASE"/>
    <property type="match status" value="1"/>
</dbReference>
<dbReference type="Pfam" id="PF00296">
    <property type="entry name" value="Bac_luciferase"/>
    <property type="match status" value="1"/>
</dbReference>
<dbReference type="RefSeq" id="WP_129730117.1">
    <property type="nucleotide sequence ID" value="NZ_JBHMAF010000038.1"/>
</dbReference>
<gene>
    <name evidence="4" type="ORF">ACFFMS_09270</name>
</gene>
<dbReference type="InterPro" id="IPR036661">
    <property type="entry name" value="Luciferase-like_sf"/>
</dbReference>
<keyword evidence="5" id="KW-1185">Reference proteome</keyword>
<keyword evidence="2" id="KW-0503">Monooxygenase</keyword>
<protein>
    <submittedName>
        <fullName evidence="4">LLM class flavin-dependent oxidoreductase</fullName>
    </submittedName>
</protein>
<dbReference type="SUPFAM" id="SSF51679">
    <property type="entry name" value="Bacterial luciferase-like"/>
    <property type="match status" value="1"/>
</dbReference>
<evidence type="ECO:0000256" key="2">
    <source>
        <dbReference type="ARBA" id="ARBA00023033"/>
    </source>
</evidence>
<evidence type="ECO:0000313" key="4">
    <source>
        <dbReference type="EMBL" id="MFB9758684.1"/>
    </source>
</evidence>
<organism evidence="4 5">
    <name type="scientific">Ectobacillus funiculus</name>
    <dbReference type="NCBI Taxonomy" id="137993"/>
    <lineage>
        <taxon>Bacteria</taxon>
        <taxon>Bacillati</taxon>
        <taxon>Bacillota</taxon>
        <taxon>Bacilli</taxon>
        <taxon>Bacillales</taxon>
        <taxon>Bacillaceae</taxon>
        <taxon>Ectobacillus</taxon>
    </lineage>
</organism>
<dbReference type="InterPro" id="IPR011251">
    <property type="entry name" value="Luciferase-like_dom"/>
</dbReference>
<dbReference type="InterPro" id="IPR050766">
    <property type="entry name" value="Bact_Lucif_Oxidored"/>
</dbReference>
<feature type="domain" description="Luciferase-like" evidence="3">
    <location>
        <begin position="1"/>
        <end position="338"/>
    </location>
</feature>
<reference evidence="4 5" key="1">
    <citation type="submission" date="2024-09" db="EMBL/GenBank/DDBJ databases">
        <authorList>
            <person name="Sun Q."/>
            <person name="Mori K."/>
        </authorList>
    </citation>
    <scope>NUCLEOTIDE SEQUENCE [LARGE SCALE GENOMIC DNA]</scope>
    <source>
        <strain evidence="4 5">JCM 11201</strain>
    </source>
</reference>